<dbReference type="Gene3D" id="3.30.470.20">
    <property type="entry name" value="ATP-grasp fold, B domain"/>
    <property type="match status" value="1"/>
</dbReference>
<evidence type="ECO:0000256" key="3">
    <source>
        <dbReference type="ARBA" id="ARBA00022741"/>
    </source>
</evidence>
<dbReference type="Pfam" id="PF03133">
    <property type="entry name" value="TTL"/>
    <property type="match status" value="1"/>
</dbReference>
<keyword evidence="6" id="KW-0732">Signal</keyword>
<evidence type="ECO:0000256" key="2">
    <source>
        <dbReference type="ARBA" id="ARBA00022598"/>
    </source>
</evidence>
<dbReference type="GO" id="GO:0070740">
    <property type="term" value="F:tubulin-glutamic acid ligase activity"/>
    <property type="evidence" value="ECO:0007669"/>
    <property type="project" value="TreeGrafter"/>
</dbReference>
<reference evidence="7 8" key="1">
    <citation type="journal article" date="2015" name="Sci. Rep.">
        <title>Genome of the facultative scuticociliatosis pathogen Pseudocohnilembus persalinus provides insight into its virulence through horizontal gene transfer.</title>
        <authorList>
            <person name="Xiong J."/>
            <person name="Wang G."/>
            <person name="Cheng J."/>
            <person name="Tian M."/>
            <person name="Pan X."/>
            <person name="Warren A."/>
            <person name="Jiang C."/>
            <person name="Yuan D."/>
            <person name="Miao W."/>
        </authorList>
    </citation>
    <scope>NUCLEOTIDE SEQUENCE [LARGE SCALE GENOMIC DNA]</scope>
    <source>
        <strain evidence="7">36N120E</strain>
    </source>
</reference>
<dbReference type="AlphaFoldDB" id="A0A0V0QQP3"/>
<evidence type="ECO:0000256" key="6">
    <source>
        <dbReference type="SAM" id="SignalP"/>
    </source>
</evidence>
<dbReference type="InterPro" id="IPR013815">
    <property type="entry name" value="ATP_grasp_subdomain_1"/>
</dbReference>
<dbReference type="InParanoid" id="A0A0V0QQP3"/>
<gene>
    <name evidence="7" type="ORF">PPERSA_11401</name>
</gene>
<keyword evidence="3" id="KW-0547">Nucleotide-binding</keyword>
<dbReference type="GO" id="GO:0000226">
    <property type="term" value="P:microtubule cytoskeleton organization"/>
    <property type="evidence" value="ECO:0007669"/>
    <property type="project" value="TreeGrafter"/>
</dbReference>
<comment type="similarity">
    <text evidence="1">Belongs to the tubulin--tyrosine ligase family.</text>
</comment>
<keyword evidence="2" id="KW-0436">Ligase</keyword>
<protein>
    <recommendedName>
        <fullName evidence="5">Tubulin--tyrosine ligase-like protein 9</fullName>
    </recommendedName>
</protein>
<evidence type="ECO:0000313" key="7">
    <source>
        <dbReference type="EMBL" id="KRX04277.1"/>
    </source>
</evidence>
<dbReference type="GO" id="GO:0036064">
    <property type="term" value="C:ciliary basal body"/>
    <property type="evidence" value="ECO:0007669"/>
    <property type="project" value="TreeGrafter"/>
</dbReference>
<dbReference type="GO" id="GO:0015631">
    <property type="term" value="F:tubulin binding"/>
    <property type="evidence" value="ECO:0007669"/>
    <property type="project" value="TreeGrafter"/>
</dbReference>
<sequence>MQKLFLSLLVLFLILQCCCCYKKKAFVYQMNKKMNERISNYFLNSDEWELLDNSDREKINMKYADLIWKAKLKEYVLQPHQWWNHSPHQWSLNNKGRLVSLLRKYSDKINNLIEYTEILPESYRVYLSRSYFSDEEKQLFSEKNRGKTWIVKPMGGRRGEGIYIVDDLDKFYEEVDNKKSNLYSQRHQSNQSDEDDEKKEATQLIVQRYIDNPFLINGKKFDIRCYLYVSSYEPFVSFYYPGYLRKSIYDYDKENYTNMLSHLVNVSLQKQDPNYQNEAKDSLWMMEQFKEYVLQQKNYTEEDYQNFEKNLLKVLTFISEAFVNYQENDPSRENQKRYQVFGADIAVDENLNPYILEVNIDPQLDNPHEQVTDLQLKMLEACQSFQGKVLDNQENLREFYQQIDPEYLKNQDSLQKNLILLYNSVTGYSYNYSILQERLQKILQQKIEEL</sequence>
<name>A0A0V0QQP3_PSEPJ</name>
<proteinExistence type="inferred from homology"/>
<dbReference type="InterPro" id="IPR004344">
    <property type="entry name" value="TTL/TTLL_fam"/>
</dbReference>
<comment type="caution">
    <text evidence="7">The sequence shown here is derived from an EMBL/GenBank/DDBJ whole genome shotgun (WGS) entry which is preliminary data.</text>
</comment>
<dbReference type="SUPFAM" id="SSF56059">
    <property type="entry name" value="Glutathione synthetase ATP-binding domain-like"/>
    <property type="match status" value="1"/>
</dbReference>
<dbReference type="OMA" id="VNYQEND"/>
<evidence type="ECO:0000256" key="4">
    <source>
        <dbReference type="ARBA" id="ARBA00022840"/>
    </source>
</evidence>
<keyword evidence="8" id="KW-1185">Reference proteome</keyword>
<evidence type="ECO:0000256" key="1">
    <source>
        <dbReference type="ARBA" id="ARBA00006820"/>
    </source>
</evidence>
<dbReference type="PANTHER" id="PTHR12241">
    <property type="entry name" value="TUBULIN POLYGLUTAMYLASE"/>
    <property type="match status" value="1"/>
</dbReference>
<dbReference type="GO" id="GO:0005524">
    <property type="term" value="F:ATP binding"/>
    <property type="evidence" value="ECO:0007669"/>
    <property type="project" value="UniProtKB-KW"/>
</dbReference>
<dbReference type="EMBL" id="LDAU01000120">
    <property type="protein sequence ID" value="KRX04277.1"/>
    <property type="molecule type" value="Genomic_DNA"/>
</dbReference>
<feature type="signal peptide" evidence="6">
    <location>
        <begin position="1"/>
        <end position="20"/>
    </location>
</feature>
<dbReference type="OrthoDB" id="202825at2759"/>
<dbReference type="Proteomes" id="UP000054937">
    <property type="component" value="Unassembled WGS sequence"/>
</dbReference>
<feature type="chain" id="PRO_5006867548" description="Tubulin--tyrosine ligase-like protein 9" evidence="6">
    <location>
        <begin position="21"/>
        <end position="450"/>
    </location>
</feature>
<dbReference type="PANTHER" id="PTHR12241:SF39">
    <property type="entry name" value="TUBULIN POLYGLUTAMYLASE TTLL9-RELATED"/>
    <property type="match status" value="1"/>
</dbReference>
<evidence type="ECO:0000256" key="5">
    <source>
        <dbReference type="ARBA" id="ARBA00030445"/>
    </source>
</evidence>
<dbReference type="Gene3D" id="3.30.1490.20">
    <property type="entry name" value="ATP-grasp fold, A domain"/>
    <property type="match status" value="1"/>
</dbReference>
<organism evidence="7 8">
    <name type="scientific">Pseudocohnilembus persalinus</name>
    <name type="common">Ciliate</name>
    <dbReference type="NCBI Taxonomy" id="266149"/>
    <lineage>
        <taxon>Eukaryota</taxon>
        <taxon>Sar</taxon>
        <taxon>Alveolata</taxon>
        <taxon>Ciliophora</taxon>
        <taxon>Intramacronucleata</taxon>
        <taxon>Oligohymenophorea</taxon>
        <taxon>Scuticociliatia</taxon>
        <taxon>Philasterida</taxon>
        <taxon>Pseudocohnilembidae</taxon>
        <taxon>Pseudocohnilembus</taxon>
    </lineage>
</organism>
<evidence type="ECO:0000313" key="8">
    <source>
        <dbReference type="Proteomes" id="UP000054937"/>
    </source>
</evidence>
<dbReference type="PROSITE" id="PS51221">
    <property type="entry name" value="TTL"/>
    <property type="match status" value="1"/>
</dbReference>
<keyword evidence="4" id="KW-0067">ATP-binding</keyword>
<accession>A0A0V0QQP3</accession>